<keyword evidence="2" id="KW-0813">Transport</keyword>
<dbReference type="GO" id="GO:0008324">
    <property type="term" value="F:monoatomic cation transmembrane transporter activity"/>
    <property type="evidence" value="ECO:0007669"/>
    <property type="project" value="InterPro"/>
</dbReference>
<feature type="transmembrane region" description="Helical" evidence="7">
    <location>
        <begin position="29"/>
        <end position="49"/>
    </location>
</feature>
<dbReference type="GO" id="GO:0005886">
    <property type="term" value="C:plasma membrane"/>
    <property type="evidence" value="ECO:0007669"/>
    <property type="project" value="TreeGrafter"/>
</dbReference>
<accession>A0A9X9WNC3</accession>
<dbReference type="PROSITE" id="PS01271">
    <property type="entry name" value="NA_SULFATE"/>
    <property type="match status" value="1"/>
</dbReference>
<evidence type="ECO:0000256" key="5">
    <source>
        <dbReference type="ARBA" id="ARBA00022989"/>
    </source>
</evidence>
<dbReference type="Proteomes" id="UP000746741">
    <property type="component" value="Unassembled WGS sequence"/>
</dbReference>
<evidence type="ECO:0000256" key="7">
    <source>
        <dbReference type="SAM" id="Phobius"/>
    </source>
</evidence>
<reference evidence="9" key="1">
    <citation type="submission" date="2020-01" db="EMBL/GenBank/DDBJ databases">
        <authorList>
            <person name="Rat A."/>
        </authorList>
    </citation>
    <scope>NUCLEOTIDE SEQUENCE</scope>
    <source>
        <strain evidence="9">LMG 31161</strain>
    </source>
</reference>
<proteinExistence type="predicted"/>
<feature type="domain" description="RCK C-terminal" evidence="8">
    <location>
        <begin position="313"/>
        <end position="397"/>
    </location>
</feature>
<dbReference type="PROSITE" id="PS51202">
    <property type="entry name" value="RCK_C"/>
    <property type="match status" value="2"/>
</dbReference>
<evidence type="ECO:0000256" key="6">
    <source>
        <dbReference type="ARBA" id="ARBA00023136"/>
    </source>
</evidence>
<feature type="transmembrane region" description="Helical" evidence="7">
    <location>
        <begin position="56"/>
        <end position="73"/>
    </location>
</feature>
<feature type="transmembrane region" description="Helical" evidence="7">
    <location>
        <begin position="587"/>
        <end position="607"/>
    </location>
</feature>
<dbReference type="InterPro" id="IPR004680">
    <property type="entry name" value="Cit_transptr-like_dom"/>
</dbReference>
<organism evidence="9 12">
    <name type="scientific">Neoroseomonas oryzicola</name>
    <dbReference type="NCBI Taxonomy" id="535904"/>
    <lineage>
        <taxon>Bacteria</taxon>
        <taxon>Pseudomonadati</taxon>
        <taxon>Pseudomonadota</taxon>
        <taxon>Alphaproteobacteria</taxon>
        <taxon>Acetobacterales</taxon>
        <taxon>Acetobacteraceae</taxon>
        <taxon>Neoroseomonas</taxon>
    </lineage>
</organism>
<comment type="subcellular location">
    <subcellularLocation>
        <location evidence="1">Membrane</location>
        <topology evidence="1">Multi-pass membrane protein</topology>
    </subcellularLocation>
</comment>
<reference evidence="9" key="3">
    <citation type="journal article" date="2021" name="Syst. Appl. Microbiol.">
        <title>Roseomonas hellenica sp. nov., isolated from roots of wild-growing Alkanna tinctoria.</title>
        <authorList>
            <person name="Rat A."/>
            <person name="Naranjo H.D."/>
            <person name="Lebbe L."/>
            <person name="Cnockaert M."/>
            <person name="Krigas N."/>
            <person name="Grigoriadou K."/>
            <person name="Maloupa E."/>
            <person name="Willems A."/>
        </authorList>
    </citation>
    <scope>NUCLEOTIDE SEQUENCE</scope>
    <source>
        <strain evidence="9">LMG 31161</strain>
    </source>
</reference>
<keyword evidence="4" id="KW-0677">Repeat</keyword>
<sequence length="609" mass="64500">MNTDLLLVLGLLFAAIAMFIVNRPRMDAVGLLMIVLLPFTGVLSINEALAGFADPSIVLIAALFVIGEGLVRTGTAQRIGDLLYEKAGDSETLLLILVMLAVAGLGAVMSGTAVVAIFIPIVLRICRNTGGAPSRLMMPLSAAALISGMLTLVATAPNLVVSAELVRQGHAGFSFFAFTPFGIPILVLGIGYMLLASRLLPDRREQVGEQRRAPSLGEWARTYDLEGRAFRLRVTPDSPLVGQRLEGLNLRQEGVNILAIERPGRFATDLIRPSGATEIQPGDVVLIDVRMTPERMRSMREEYRLEVLPLAEGGFFLDRSQQIGMVEAVVTPDSPLVGSTVLQARMRAEYRLTAIGLRHGNTVVGPDLLEETLKAGDTLLLTGFWADIRRLQADGRGLVILNLPAEHADLLPAAGRAPQAIAILALTVGLMVSGIVPNVHAALIGCLLMGLFGCIDLNSAYRSISWKSLVLIVGMLPFSVALQRTGGVDLAADAVVALAGEAAPRVILAVIFVITAMLGLFISNTATAVLMAPVALAVAKEIGVSPYPFAMTVALAASTAFMTPVSSPVNTLVVGPGNYTFGDFIKVGVPFSIVVMLVCVLLIPIILPL</sequence>
<dbReference type="Pfam" id="PF03600">
    <property type="entry name" value="CitMHS"/>
    <property type="match status" value="1"/>
</dbReference>
<dbReference type="SUPFAM" id="SSF116726">
    <property type="entry name" value="TrkA C-terminal domain-like"/>
    <property type="match status" value="2"/>
</dbReference>
<evidence type="ECO:0000256" key="3">
    <source>
        <dbReference type="ARBA" id="ARBA00022692"/>
    </source>
</evidence>
<evidence type="ECO:0000256" key="2">
    <source>
        <dbReference type="ARBA" id="ARBA00022448"/>
    </source>
</evidence>
<feature type="transmembrane region" description="Helical" evidence="7">
    <location>
        <begin position="468"/>
        <end position="486"/>
    </location>
</feature>
<dbReference type="RefSeq" id="WP_168043962.1">
    <property type="nucleotide sequence ID" value="NZ_JAAEDK010000066.1"/>
</dbReference>
<feature type="transmembrane region" description="Helical" evidence="7">
    <location>
        <begin position="506"/>
        <end position="539"/>
    </location>
</feature>
<dbReference type="Gene3D" id="3.30.70.1450">
    <property type="entry name" value="Regulator of K+ conductance, C-terminal domain"/>
    <property type="match status" value="2"/>
</dbReference>
<dbReference type="Pfam" id="PF02080">
    <property type="entry name" value="TrkA_C"/>
    <property type="match status" value="2"/>
</dbReference>
<dbReference type="InterPro" id="IPR031312">
    <property type="entry name" value="Na/sul_symport_CS"/>
</dbReference>
<evidence type="ECO:0000313" key="9">
    <source>
        <dbReference type="EMBL" id="MBR0661833.1"/>
    </source>
</evidence>
<evidence type="ECO:0000256" key="1">
    <source>
        <dbReference type="ARBA" id="ARBA00004141"/>
    </source>
</evidence>
<dbReference type="GO" id="GO:0006813">
    <property type="term" value="P:potassium ion transport"/>
    <property type="evidence" value="ECO:0007669"/>
    <property type="project" value="InterPro"/>
</dbReference>
<feature type="transmembrane region" description="Helical" evidence="7">
    <location>
        <begin position="173"/>
        <end position="195"/>
    </location>
</feature>
<comment type="caution">
    <text evidence="9">The sequence shown here is derived from an EMBL/GenBank/DDBJ whole genome shotgun (WGS) entry which is preliminary data.</text>
</comment>
<gene>
    <name evidence="10" type="ORF">GWK15_24075</name>
    <name evidence="9" type="ORF">GXW75_21435</name>
</gene>
<evidence type="ECO:0000313" key="12">
    <source>
        <dbReference type="Proteomes" id="UP001138708"/>
    </source>
</evidence>
<feature type="transmembrane region" description="Helical" evidence="7">
    <location>
        <begin position="546"/>
        <end position="567"/>
    </location>
</feature>
<keyword evidence="11" id="KW-1185">Reference proteome</keyword>
<evidence type="ECO:0000313" key="10">
    <source>
        <dbReference type="EMBL" id="NKE20054.1"/>
    </source>
</evidence>
<dbReference type="PANTHER" id="PTHR43652">
    <property type="entry name" value="BASIC AMINO ACID ANTIPORTER YFCC-RELATED"/>
    <property type="match status" value="1"/>
</dbReference>
<feature type="transmembrane region" description="Helical" evidence="7">
    <location>
        <begin position="140"/>
        <end position="161"/>
    </location>
</feature>
<dbReference type="AlphaFoldDB" id="A0A9X9WNC3"/>
<feature type="domain" description="RCK C-terminal" evidence="8">
    <location>
        <begin position="217"/>
        <end position="305"/>
    </location>
</feature>
<evidence type="ECO:0000256" key="4">
    <source>
        <dbReference type="ARBA" id="ARBA00022737"/>
    </source>
</evidence>
<keyword evidence="5 7" id="KW-1133">Transmembrane helix</keyword>
<dbReference type="EMBL" id="JAAVUP010000018">
    <property type="protein sequence ID" value="NKE20054.1"/>
    <property type="molecule type" value="Genomic_DNA"/>
</dbReference>
<evidence type="ECO:0000313" key="11">
    <source>
        <dbReference type="Proteomes" id="UP000746741"/>
    </source>
</evidence>
<evidence type="ECO:0000259" key="8">
    <source>
        <dbReference type="PROSITE" id="PS51202"/>
    </source>
</evidence>
<reference evidence="10 11" key="2">
    <citation type="submission" date="2020-02" db="EMBL/GenBank/DDBJ databases">
        <authorList>
            <person name="Sun Q."/>
            <person name="Inoue M."/>
        </authorList>
    </citation>
    <scope>NUCLEOTIDE SEQUENCE [LARGE SCALE GENOMIC DNA]</scope>
    <source>
        <strain evidence="10 11">KCTC 22478</strain>
    </source>
</reference>
<name>A0A9X9WNC3_9PROT</name>
<dbReference type="EMBL" id="JAAEDK010000066">
    <property type="protein sequence ID" value="MBR0661833.1"/>
    <property type="molecule type" value="Genomic_DNA"/>
</dbReference>
<feature type="transmembrane region" description="Helical" evidence="7">
    <location>
        <begin position="93"/>
        <end position="119"/>
    </location>
</feature>
<protein>
    <submittedName>
        <fullName evidence="9">SLC13 family permease</fullName>
    </submittedName>
</protein>
<dbReference type="InterPro" id="IPR006037">
    <property type="entry name" value="RCK_C"/>
</dbReference>
<keyword evidence="6 7" id="KW-0472">Membrane</keyword>
<keyword evidence="3 7" id="KW-0812">Transmembrane</keyword>
<dbReference type="Proteomes" id="UP001138708">
    <property type="component" value="Unassembled WGS sequence"/>
</dbReference>
<dbReference type="InterPro" id="IPR036721">
    <property type="entry name" value="RCK_C_sf"/>
</dbReference>
<dbReference type="InterPro" id="IPR051679">
    <property type="entry name" value="DASS-Related_Transporters"/>
</dbReference>
<dbReference type="PANTHER" id="PTHR43652:SF1">
    <property type="entry name" value="RESPONSE REGULATOR"/>
    <property type="match status" value="1"/>
</dbReference>